<dbReference type="PROSITE" id="PS51032">
    <property type="entry name" value="AP2_ERF"/>
    <property type="match status" value="1"/>
</dbReference>
<feature type="domain" description="AP2/ERF" evidence="8">
    <location>
        <begin position="24"/>
        <end position="81"/>
    </location>
</feature>
<dbReference type="STRING" id="3821.A0A151RUI7"/>
<dbReference type="SUPFAM" id="SSF54171">
    <property type="entry name" value="DNA-binding domain"/>
    <property type="match status" value="1"/>
</dbReference>
<dbReference type="CDD" id="cd00018">
    <property type="entry name" value="AP2"/>
    <property type="match status" value="1"/>
</dbReference>
<evidence type="ECO:0000313" key="10">
    <source>
        <dbReference type="Proteomes" id="UP000075243"/>
    </source>
</evidence>
<evidence type="ECO:0000256" key="7">
    <source>
        <dbReference type="ARBA" id="ARBA00024343"/>
    </source>
</evidence>
<evidence type="ECO:0000256" key="4">
    <source>
        <dbReference type="ARBA" id="ARBA00023159"/>
    </source>
</evidence>
<evidence type="ECO:0000313" key="9">
    <source>
        <dbReference type="EMBL" id="KYP46199.1"/>
    </source>
</evidence>
<keyword evidence="6" id="KW-0539">Nucleus</keyword>
<proteinExistence type="inferred from homology"/>
<evidence type="ECO:0000256" key="3">
    <source>
        <dbReference type="ARBA" id="ARBA00023125"/>
    </source>
</evidence>
<name>A0A151RUI7_CAJCA</name>
<dbReference type="Gramene" id="C.cajan_35234.t">
    <property type="protein sequence ID" value="C.cajan_35234.t.cds1"/>
    <property type="gene ID" value="C.cajan_35234"/>
</dbReference>
<dbReference type="InterPro" id="IPR051032">
    <property type="entry name" value="AP2/ERF_TF_ERF_subfamily"/>
</dbReference>
<dbReference type="Proteomes" id="UP000075243">
    <property type="component" value="Unassembled WGS sequence"/>
</dbReference>
<evidence type="ECO:0000259" key="8">
    <source>
        <dbReference type="PROSITE" id="PS51032"/>
    </source>
</evidence>
<dbReference type="GO" id="GO:0005634">
    <property type="term" value="C:nucleus"/>
    <property type="evidence" value="ECO:0007669"/>
    <property type="project" value="UniProtKB-SubCell"/>
</dbReference>
<comment type="subcellular location">
    <subcellularLocation>
        <location evidence="1">Nucleus</location>
    </subcellularLocation>
</comment>
<dbReference type="GO" id="GO:0003677">
    <property type="term" value="F:DNA binding"/>
    <property type="evidence" value="ECO:0007669"/>
    <property type="project" value="UniProtKB-KW"/>
</dbReference>
<accession>A0A151RUI7</accession>
<keyword evidence="10" id="KW-1185">Reference proteome</keyword>
<dbReference type="Pfam" id="PF00847">
    <property type="entry name" value="AP2"/>
    <property type="match status" value="1"/>
</dbReference>
<protein>
    <submittedName>
        <fullName evidence="9">Ethylene-responsive transcription factor ERF023 family</fullName>
    </submittedName>
</protein>
<keyword evidence="3" id="KW-0238">DNA-binding</keyword>
<feature type="non-terminal residue" evidence="9">
    <location>
        <position position="1"/>
    </location>
</feature>
<keyword evidence="4" id="KW-0010">Activator</keyword>
<dbReference type="AlphaFoldDB" id="A0A151RUI7"/>
<dbReference type="InterPro" id="IPR036955">
    <property type="entry name" value="AP2/ERF_dom_sf"/>
</dbReference>
<sequence>PPISDDSRQQSLAEEELVPDFHMAESGVRKCRWGKWFSEIRVPQKKSRIWLGSFLVLEMATRAYDVAAFYLKGQKVQLNFLDEVESLLLLPMCTPTDIQAETAKAACTSKASREEKGDIASNDDFWGPIELLKGGRRRTWRWRTCHFCSQFGTTPTKP</sequence>
<reference evidence="9" key="1">
    <citation type="journal article" date="2012" name="Nat. Biotechnol.">
        <title>Draft genome sequence of pigeonpea (Cajanus cajan), an orphan legume crop of resource-poor farmers.</title>
        <authorList>
            <person name="Varshney R.K."/>
            <person name="Chen W."/>
            <person name="Li Y."/>
            <person name="Bharti A.K."/>
            <person name="Saxena R.K."/>
            <person name="Schlueter J.A."/>
            <person name="Donoghue M.T."/>
            <person name="Azam S."/>
            <person name="Fan G."/>
            <person name="Whaley A.M."/>
            <person name="Farmer A.D."/>
            <person name="Sheridan J."/>
            <person name="Iwata A."/>
            <person name="Tuteja R."/>
            <person name="Penmetsa R.V."/>
            <person name="Wu W."/>
            <person name="Upadhyaya H.D."/>
            <person name="Yang S.P."/>
            <person name="Shah T."/>
            <person name="Saxena K.B."/>
            <person name="Michael T."/>
            <person name="McCombie W.R."/>
            <person name="Yang B."/>
            <person name="Zhang G."/>
            <person name="Yang H."/>
            <person name="Wang J."/>
            <person name="Spillane C."/>
            <person name="Cook D.R."/>
            <person name="May G.D."/>
            <person name="Xu X."/>
            <person name="Jackson S.A."/>
        </authorList>
    </citation>
    <scope>NUCLEOTIDE SEQUENCE [LARGE SCALE GENOMIC DNA]</scope>
</reference>
<dbReference type="PANTHER" id="PTHR31985:SF151">
    <property type="entry name" value="ETHYLENE-RESPONSIVE TRANSCRIPTION FACTOR ERF023"/>
    <property type="match status" value="1"/>
</dbReference>
<gene>
    <name evidence="9" type="ORF">KK1_032249</name>
</gene>
<dbReference type="PANTHER" id="PTHR31985">
    <property type="entry name" value="ETHYLENE-RESPONSIVE TRANSCRIPTION FACTOR ERF042-RELATED"/>
    <property type="match status" value="1"/>
</dbReference>
<keyword evidence="5" id="KW-0804">Transcription</keyword>
<evidence type="ECO:0000256" key="2">
    <source>
        <dbReference type="ARBA" id="ARBA00023015"/>
    </source>
</evidence>
<dbReference type="Gene3D" id="3.30.730.10">
    <property type="entry name" value="AP2/ERF domain"/>
    <property type="match status" value="1"/>
</dbReference>
<dbReference type="EMBL" id="KQ483566">
    <property type="protein sequence ID" value="KYP46199.1"/>
    <property type="molecule type" value="Genomic_DNA"/>
</dbReference>
<evidence type="ECO:0000256" key="1">
    <source>
        <dbReference type="ARBA" id="ARBA00004123"/>
    </source>
</evidence>
<evidence type="ECO:0000256" key="6">
    <source>
        <dbReference type="ARBA" id="ARBA00023242"/>
    </source>
</evidence>
<dbReference type="InterPro" id="IPR001471">
    <property type="entry name" value="AP2/ERF_dom"/>
</dbReference>
<dbReference type="GO" id="GO:0003700">
    <property type="term" value="F:DNA-binding transcription factor activity"/>
    <property type="evidence" value="ECO:0007669"/>
    <property type="project" value="InterPro"/>
</dbReference>
<dbReference type="InterPro" id="IPR016177">
    <property type="entry name" value="DNA-bd_dom_sf"/>
</dbReference>
<dbReference type="PRINTS" id="PR00367">
    <property type="entry name" value="ETHRSPELEMNT"/>
</dbReference>
<dbReference type="SMART" id="SM00380">
    <property type="entry name" value="AP2"/>
    <property type="match status" value="1"/>
</dbReference>
<comment type="similarity">
    <text evidence="7">Belongs to the AP2/ERF transcription factor family. ERF subfamily.</text>
</comment>
<organism evidence="9 10">
    <name type="scientific">Cajanus cajan</name>
    <name type="common">Pigeon pea</name>
    <name type="synonym">Cajanus indicus</name>
    <dbReference type="NCBI Taxonomy" id="3821"/>
    <lineage>
        <taxon>Eukaryota</taxon>
        <taxon>Viridiplantae</taxon>
        <taxon>Streptophyta</taxon>
        <taxon>Embryophyta</taxon>
        <taxon>Tracheophyta</taxon>
        <taxon>Spermatophyta</taxon>
        <taxon>Magnoliopsida</taxon>
        <taxon>eudicotyledons</taxon>
        <taxon>Gunneridae</taxon>
        <taxon>Pentapetalae</taxon>
        <taxon>rosids</taxon>
        <taxon>fabids</taxon>
        <taxon>Fabales</taxon>
        <taxon>Fabaceae</taxon>
        <taxon>Papilionoideae</taxon>
        <taxon>50 kb inversion clade</taxon>
        <taxon>NPAAA clade</taxon>
        <taxon>indigoferoid/millettioid clade</taxon>
        <taxon>Phaseoleae</taxon>
        <taxon>Cajanus</taxon>
    </lineage>
</organism>
<evidence type="ECO:0000256" key="5">
    <source>
        <dbReference type="ARBA" id="ARBA00023163"/>
    </source>
</evidence>
<keyword evidence="2" id="KW-0805">Transcription regulation</keyword>